<dbReference type="PROSITE" id="PS00177">
    <property type="entry name" value="TOPOISOMERASE_II"/>
    <property type="match status" value="1"/>
</dbReference>
<dbReference type="InterPro" id="IPR036390">
    <property type="entry name" value="WH_DNA-bd_sf"/>
</dbReference>
<dbReference type="PANTHER" id="PTHR30136">
    <property type="entry name" value="HELIX-TURN-HELIX TRANSCRIPTIONAL REGULATOR, ICLR FAMILY"/>
    <property type="match status" value="1"/>
</dbReference>
<dbReference type="InterPro" id="IPR036388">
    <property type="entry name" value="WH-like_DNA-bd_sf"/>
</dbReference>
<keyword evidence="8" id="KW-1185">Reference proteome</keyword>
<dbReference type="Gene3D" id="1.10.10.10">
    <property type="entry name" value="Winged helix-like DNA-binding domain superfamily/Winged helix DNA-binding domain"/>
    <property type="match status" value="1"/>
</dbReference>
<dbReference type="InterPro" id="IPR005471">
    <property type="entry name" value="Tscrpt_reg_IclR_N"/>
</dbReference>
<evidence type="ECO:0000256" key="2">
    <source>
        <dbReference type="ARBA" id="ARBA00023125"/>
    </source>
</evidence>
<feature type="domain" description="HTH iclR-type" evidence="5">
    <location>
        <begin position="55"/>
        <end position="116"/>
    </location>
</feature>
<evidence type="ECO:0000259" key="5">
    <source>
        <dbReference type="PROSITE" id="PS51077"/>
    </source>
</evidence>
<dbReference type="Gene3D" id="3.30.450.40">
    <property type="match status" value="2"/>
</dbReference>
<evidence type="ECO:0000313" key="7">
    <source>
        <dbReference type="EMBL" id="AEF38625.1"/>
    </source>
</evidence>
<dbReference type="GO" id="GO:0005524">
    <property type="term" value="F:ATP binding"/>
    <property type="evidence" value="ECO:0007669"/>
    <property type="project" value="InterPro"/>
</dbReference>
<keyword evidence="1" id="KW-0805">Transcription regulation</keyword>
<dbReference type="SMART" id="SM00346">
    <property type="entry name" value="HTH_ICLR"/>
    <property type="match status" value="1"/>
</dbReference>
<dbReference type="GO" id="GO:0003918">
    <property type="term" value="F:DNA topoisomerase type II (double strand cut, ATP-hydrolyzing) activity"/>
    <property type="evidence" value="ECO:0007669"/>
    <property type="project" value="InterPro"/>
</dbReference>
<evidence type="ECO:0000259" key="6">
    <source>
        <dbReference type="PROSITE" id="PS51078"/>
    </source>
</evidence>
<dbReference type="STRING" id="443218.AS9A_0165"/>
<accession>F6EF46</accession>
<reference evidence="7 8" key="1">
    <citation type="journal article" date="2011" name="J. Bacteriol.">
        <title>Complete genome sequence of Amycolicicoccus subflavus DQS3-9A1T, an actinomycete isolated from crude oil-polluted soil.</title>
        <authorList>
            <person name="Cai M."/>
            <person name="Chen W.M."/>
            <person name="Nie Y."/>
            <person name="Chi C.Q."/>
            <person name="Wang Y.N."/>
            <person name="Tang Y.Q."/>
            <person name="Li G.Y."/>
            <person name="Wu X.L."/>
        </authorList>
    </citation>
    <scope>NUCLEOTIDE SEQUENCE [LARGE SCALE GENOMIC DNA]</scope>
    <source>
        <strain evidence="8">DSM 45089 / DQS3-9A1</strain>
    </source>
</reference>
<dbReference type="Pfam" id="PF09339">
    <property type="entry name" value="HTH_IclR"/>
    <property type="match status" value="1"/>
</dbReference>
<dbReference type="PROSITE" id="PS51078">
    <property type="entry name" value="ICLR_ED"/>
    <property type="match status" value="1"/>
</dbReference>
<dbReference type="KEGG" id="asd:AS9A_0165"/>
<evidence type="ECO:0000256" key="3">
    <source>
        <dbReference type="ARBA" id="ARBA00023163"/>
    </source>
</evidence>
<name>F6EF46_HOYSD</name>
<dbReference type="Proteomes" id="UP000009235">
    <property type="component" value="Chromosome"/>
</dbReference>
<dbReference type="InterPro" id="IPR029016">
    <property type="entry name" value="GAF-like_dom_sf"/>
</dbReference>
<evidence type="ECO:0000256" key="1">
    <source>
        <dbReference type="ARBA" id="ARBA00023015"/>
    </source>
</evidence>
<dbReference type="GO" id="GO:0003700">
    <property type="term" value="F:DNA-binding transcription factor activity"/>
    <property type="evidence" value="ECO:0007669"/>
    <property type="project" value="TreeGrafter"/>
</dbReference>
<dbReference type="AlphaFoldDB" id="F6EF46"/>
<dbReference type="EMBL" id="CP002786">
    <property type="protein sequence ID" value="AEF38625.1"/>
    <property type="molecule type" value="Genomic_DNA"/>
</dbReference>
<organism evidence="7 8">
    <name type="scientific">Hoyosella subflava (strain DSM 45089 / JCM 17490 / NBRC 109087 / DQS3-9A1)</name>
    <name type="common">Amycolicicoccus subflavus</name>
    <dbReference type="NCBI Taxonomy" id="443218"/>
    <lineage>
        <taxon>Bacteria</taxon>
        <taxon>Bacillati</taxon>
        <taxon>Actinomycetota</taxon>
        <taxon>Actinomycetes</taxon>
        <taxon>Mycobacteriales</taxon>
        <taxon>Hoyosellaceae</taxon>
        <taxon>Hoyosella</taxon>
    </lineage>
</organism>
<gene>
    <name evidence="7" type="ordered locus">AS9A_0165</name>
</gene>
<evidence type="ECO:0000313" key="8">
    <source>
        <dbReference type="Proteomes" id="UP000009235"/>
    </source>
</evidence>
<evidence type="ECO:0000256" key="4">
    <source>
        <dbReference type="SAM" id="MobiDB-lite"/>
    </source>
</evidence>
<protein>
    <submittedName>
        <fullName evidence="7">Transcriptional regulator, IclR family</fullName>
    </submittedName>
</protein>
<keyword evidence="2" id="KW-0238">DNA-binding</keyword>
<dbReference type="InterPro" id="IPR014757">
    <property type="entry name" value="Tscrpt_reg_IclR_C"/>
</dbReference>
<dbReference type="PANTHER" id="PTHR30136:SF24">
    <property type="entry name" value="HTH-TYPE TRANSCRIPTIONAL REPRESSOR ALLR"/>
    <property type="match status" value="1"/>
</dbReference>
<dbReference type="SUPFAM" id="SSF55781">
    <property type="entry name" value="GAF domain-like"/>
    <property type="match status" value="1"/>
</dbReference>
<dbReference type="GO" id="GO:0045892">
    <property type="term" value="P:negative regulation of DNA-templated transcription"/>
    <property type="evidence" value="ECO:0007669"/>
    <property type="project" value="TreeGrafter"/>
</dbReference>
<proteinExistence type="predicted"/>
<feature type="region of interest" description="Disordered" evidence="4">
    <location>
        <begin position="1"/>
        <end position="42"/>
    </location>
</feature>
<dbReference type="GO" id="GO:0006265">
    <property type="term" value="P:DNA topological change"/>
    <property type="evidence" value="ECO:0007669"/>
    <property type="project" value="InterPro"/>
</dbReference>
<dbReference type="SUPFAM" id="SSF46785">
    <property type="entry name" value="Winged helix' DNA-binding domain"/>
    <property type="match status" value="1"/>
</dbReference>
<dbReference type="InterPro" id="IPR050707">
    <property type="entry name" value="HTH_MetabolicPath_Reg"/>
</dbReference>
<keyword evidence="3" id="KW-0804">Transcription</keyword>
<dbReference type="InterPro" id="IPR018522">
    <property type="entry name" value="TopoIIA_CS"/>
</dbReference>
<dbReference type="PROSITE" id="PS51077">
    <property type="entry name" value="HTH_ICLR"/>
    <property type="match status" value="1"/>
</dbReference>
<feature type="domain" description="IclR-ED" evidence="6">
    <location>
        <begin position="117"/>
        <end position="271"/>
    </location>
</feature>
<dbReference type="eggNOG" id="COG1414">
    <property type="taxonomic scope" value="Bacteria"/>
</dbReference>
<sequence length="275" mass="29169">MITRSVKVTEESARGKRGRAMNPRAKAESNARHGLGSLPASDDPAAVTAVRQGGSQTLARGLSALMAVVESADGMTVQDIAKLLDVHRSIAYRVVQTLVEFDLVTQSPDKVYRPGARLAALSESYLPTLRAIAIPAMRELAERVGCTVSLFVAEGDSAVSIAMAEPTTATHHIRFRSGMRTPLDRGAAGYALLAQSPFRDGEPSQVTKARVDGYATSHGEVEEGAHAVAAGFSVPNVRACLNVMTYVEEQAKQAVTEVRDCAALIGERLAAGDLR</sequence>
<dbReference type="HOGENOM" id="CLU_062618_5_4_11"/>
<dbReference type="GO" id="GO:0003677">
    <property type="term" value="F:DNA binding"/>
    <property type="evidence" value="ECO:0007669"/>
    <property type="project" value="UniProtKB-KW"/>
</dbReference>
<dbReference type="Pfam" id="PF01614">
    <property type="entry name" value="IclR_C"/>
    <property type="match status" value="1"/>
</dbReference>